<dbReference type="InterPro" id="IPR029062">
    <property type="entry name" value="Class_I_gatase-like"/>
</dbReference>
<reference evidence="2 3" key="1">
    <citation type="submission" date="2020-03" db="EMBL/GenBank/DDBJ databases">
        <title>Bacterial samples isolated from urine from healthy bovine heifers (Gyr breed).</title>
        <authorList>
            <person name="Giannattasio-Ferraz S."/>
            <person name="Maskeri L."/>
            <person name="Penido A."/>
            <person name="Barbosa-Stancioli E.F."/>
            <person name="Putonti C."/>
        </authorList>
    </citation>
    <scope>NUCLEOTIDE SEQUENCE [LARGE SCALE GENOMIC DNA]</scope>
    <source>
        <strain evidence="2 3">UFMG-H7</strain>
    </source>
</reference>
<dbReference type="GO" id="GO:0004565">
    <property type="term" value="F:beta-galactosidase activity"/>
    <property type="evidence" value="ECO:0007669"/>
    <property type="project" value="InterPro"/>
</dbReference>
<comment type="caution">
    <text evidence="2">The sequence shown here is derived from an EMBL/GenBank/DDBJ whole genome shotgun (WGS) entry which is preliminary data.</text>
</comment>
<dbReference type="InterPro" id="IPR017853">
    <property type="entry name" value="GH"/>
</dbReference>
<evidence type="ECO:0000313" key="2">
    <source>
        <dbReference type="EMBL" id="NKC68123.1"/>
    </source>
</evidence>
<dbReference type="EMBL" id="JAAVMB010000009">
    <property type="protein sequence ID" value="NKC68123.1"/>
    <property type="molecule type" value="Genomic_DNA"/>
</dbReference>
<dbReference type="AlphaFoldDB" id="A0A7X6I327"/>
<gene>
    <name evidence="2" type="ORF">HED35_08495</name>
</gene>
<evidence type="ECO:0000259" key="1">
    <source>
        <dbReference type="Pfam" id="PF08532"/>
    </source>
</evidence>
<name>A0A7X6I327_9ENTE</name>
<organism evidence="2 3">
    <name type="scientific">Vagococcus fluvialis</name>
    <dbReference type="NCBI Taxonomy" id="2738"/>
    <lineage>
        <taxon>Bacteria</taxon>
        <taxon>Bacillati</taxon>
        <taxon>Bacillota</taxon>
        <taxon>Bacilli</taxon>
        <taxon>Lactobacillales</taxon>
        <taxon>Enterococcaceae</taxon>
        <taxon>Vagococcus</taxon>
    </lineage>
</organism>
<protein>
    <recommendedName>
        <fullName evidence="1">Beta-galactosidase trimerisation domain-containing protein</fullName>
    </recommendedName>
</protein>
<sequence length="664" mass="76696">MRKRQIHLDFHTPSLPFQLGKEFDKKAFQQTLLNAHVDSITLTGRCHHGHIYYDTKLPARHPQMQGDFLMDQIDAVHEVGIKAPVYLTVGWDSFSADSHREWLQRSIDGSLYGFDSNLELSPGWKMLCFNSDYLEYLKAQIIDTILHVGPKLDGLFFDILWQNPCYCPNCIQKMTKEGFDPENKDEVLLFAEKTQELTKKEIYEVVREYNKECTVFFNEGNVTPKIKKNMDNYSHIEIESLPSGYWGYQHFPITVRYAKTLNNPYLGMTAKFHQSWADFGSLKNEVALEYETMLCLAHGAGCSIGDQLKPQGVLEQETYDRIGKVYGLIEKYEHLIEEIESMADIAIMHPECSLKQSEYTTALAGAVNSLNESHLQFDIIDDQAELNKYRLLILVDDFVMDEQLNNKLEKFVNQGGKIFSTYQSALLLDNNFPSWWPCRNQGKNQYNPSYFINDTLNTIKQNEIIMHSSSLKVVNNNGKTLAYEGHPFYQRNYAHYYSHYQAPLNKKTTNPVLVENESVIYSTFPLFSLYKEIGNIAYKQIVIESINRLLGNESVFCTSLPSTADFIVNHQPGHKRLILTVLHYIPERRSLKVETIEEKIPLFNQEIEVNLNALYQQLNLEERAKLSVFDETSNQEVSSKIVDGKLRFTIEKIDGFNIISINYE</sequence>
<evidence type="ECO:0000313" key="3">
    <source>
        <dbReference type="Proteomes" id="UP000521358"/>
    </source>
</evidence>
<dbReference type="InterPro" id="IPR028212">
    <property type="entry name" value="GHL6"/>
</dbReference>
<dbReference type="Pfam" id="PF08532">
    <property type="entry name" value="Glyco_hydro_42M"/>
    <property type="match status" value="1"/>
</dbReference>
<proteinExistence type="predicted"/>
<dbReference type="Proteomes" id="UP000521358">
    <property type="component" value="Unassembled WGS sequence"/>
</dbReference>
<dbReference type="RefSeq" id="WP_167807371.1">
    <property type="nucleotide sequence ID" value="NZ_JAAVMB010000009.1"/>
</dbReference>
<dbReference type="CDD" id="cd03143">
    <property type="entry name" value="A4_beta-galactosidase_middle_domain"/>
    <property type="match status" value="1"/>
</dbReference>
<feature type="domain" description="Beta-galactosidase trimerisation" evidence="1">
    <location>
        <begin position="368"/>
        <end position="426"/>
    </location>
</feature>
<dbReference type="SUPFAM" id="SSF51445">
    <property type="entry name" value="(Trans)glycosidases"/>
    <property type="match status" value="1"/>
</dbReference>
<dbReference type="InterPro" id="IPR013738">
    <property type="entry name" value="Beta_galactosidase_Trimer"/>
</dbReference>
<accession>A0A7X6I327</accession>
<dbReference type="Pfam" id="PF14871">
    <property type="entry name" value="GHL6"/>
    <property type="match status" value="1"/>
</dbReference>
<dbReference type="GO" id="GO:0005975">
    <property type="term" value="P:carbohydrate metabolic process"/>
    <property type="evidence" value="ECO:0007669"/>
    <property type="project" value="InterPro"/>
</dbReference>
<dbReference type="Gene3D" id="3.40.50.880">
    <property type="match status" value="1"/>
</dbReference>
<dbReference type="Gene3D" id="3.20.20.80">
    <property type="entry name" value="Glycosidases"/>
    <property type="match status" value="1"/>
</dbReference>